<organism evidence="1">
    <name type="scientific">Tanacetum cinerariifolium</name>
    <name type="common">Dalmatian daisy</name>
    <name type="synonym">Chrysanthemum cinerariifolium</name>
    <dbReference type="NCBI Taxonomy" id="118510"/>
    <lineage>
        <taxon>Eukaryota</taxon>
        <taxon>Viridiplantae</taxon>
        <taxon>Streptophyta</taxon>
        <taxon>Embryophyta</taxon>
        <taxon>Tracheophyta</taxon>
        <taxon>Spermatophyta</taxon>
        <taxon>Magnoliopsida</taxon>
        <taxon>eudicotyledons</taxon>
        <taxon>Gunneridae</taxon>
        <taxon>Pentapetalae</taxon>
        <taxon>asterids</taxon>
        <taxon>campanulids</taxon>
        <taxon>Asterales</taxon>
        <taxon>Asteraceae</taxon>
        <taxon>Asteroideae</taxon>
        <taxon>Anthemideae</taxon>
        <taxon>Anthemidinae</taxon>
        <taxon>Tanacetum</taxon>
    </lineage>
</organism>
<dbReference type="AlphaFoldDB" id="A0A699GP95"/>
<protein>
    <submittedName>
        <fullName evidence="1">Uncharacterized protein</fullName>
    </submittedName>
</protein>
<sequence length="204" mass="22797">MSIEIRKKEKLLQLEQWAYLSTHLSKRLNSFCYDDDDDEDYTTTVTPSLPIEEPDNSLNHDLQQLDTVGRLGQKELSKRVFFLLGSTHVVPEIHKEELQAAGSPASLGATSEDKALLQLSSDSTAKADLGKYAPNDSIPHQQGMDEGTKHYAHVYILAGTNPSVLVDKTTSVRDELKTDHTNLAYPFKTEVSEPEPLNLEFDLI</sequence>
<name>A0A699GP95_TANCI</name>
<accession>A0A699GP95</accession>
<gene>
    <name evidence="1" type="ORF">Tci_142653</name>
</gene>
<reference evidence="1" key="1">
    <citation type="journal article" date="2019" name="Sci. Rep.">
        <title>Draft genome of Tanacetum cinerariifolium, the natural source of mosquito coil.</title>
        <authorList>
            <person name="Yamashiro T."/>
            <person name="Shiraishi A."/>
            <person name="Satake H."/>
            <person name="Nakayama K."/>
        </authorList>
    </citation>
    <scope>NUCLEOTIDE SEQUENCE</scope>
</reference>
<evidence type="ECO:0000313" key="1">
    <source>
        <dbReference type="EMBL" id="GEV70676.1"/>
    </source>
</evidence>
<proteinExistence type="predicted"/>
<dbReference type="EMBL" id="BKCJ010031692">
    <property type="protein sequence ID" value="GEV70676.1"/>
    <property type="molecule type" value="Genomic_DNA"/>
</dbReference>
<comment type="caution">
    <text evidence="1">The sequence shown here is derived from an EMBL/GenBank/DDBJ whole genome shotgun (WGS) entry which is preliminary data.</text>
</comment>